<dbReference type="CDD" id="cd17574">
    <property type="entry name" value="REC_OmpR"/>
    <property type="match status" value="1"/>
</dbReference>
<dbReference type="Proteomes" id="UP000199337">
    <property type="component" value="Unassembled WGS sequence"/>
</dbReference>
<keyword evidence="19" id="KW-1185">Reference proteome</keyword>
<evidence type="ECO:0000259" key="17">
    <source>
        <dbReference type="PROSITE" id="PS50110"/>
    </source>
</evidence>
<dbReference type="CDD" id="cd00082">
    <property type="entry name" value="HisKA"/>
    <property type="match status" value="1"/>
</dbReference>
<feature type="transmembrane region" description="Helical" evidence="15">
    <location>
        <begin position="219"/>
        <end position="238"/>
    </location>
</feature>
<evidence type="ECO:0000256" key="9">
    <source>
        <dbReference type="ARBA" id="ARBA00022777"/>
    </source>
</evidence>
<evidence type="ECO:0000256" key="4">
    <source>
        <dbReference type="ARBA" id="ARBA00018672"/>
    </source>
</evidence>
<dbReference type="PROSITE" id="PS50109">
    <property type="entry name" value="HIS_KIN"/>
    <property type="match status" value="2"/>
</dbReference>
<dbReference type="InterPro" id="IPR036097">
    <property type="entry name" value="HisK_dim/P_sf"/>
</dbReference>
<keyword evidence="8" id="KW-0547">Nucleotide-binding</keyword>
<feature type="transmembrane region" description="Helical" evidence="15">
    <location>
        <begin position="398"/>
        <end position="419"/>
    </location>
</feature>
<keyword evidence="15" id="KW-1133">Transmembrane helix</keyword>
<evidence type="ECO:0000256" key="13">
    <source>
        <dbReference type="ARBA" id="ARBA00024867"/>
    </source>
</evidence>
<evidence type="ECO:0000256" key="6">
    <source>
        <dbReference type="ARBA" id="ARBA00022553"/>
    </source>
</evidence>
<dbReference type="PANTHER" id="PTHR43047:SF72">
    <property type="entry name" value="OSMOSENSING HISTIDINE PROTEIN KINASE SLN1"/>
    <property type="match status" value="1"/>
</dbReference>
<evidence type="ECO:0000256" key="2">
    <source>
        <dbReference type="ARBA" id="ARBA00004236"/>
    </source>
</evidence>
<evidence type="ECO:0000256" key="7">
    <source>
        <dbReference type="ARBA" id="ARBA00022679"/>
    </source>
</evidence>
<dbReference type="PRINTS" id="PR00344">
    <property type="entry name" value="BCTRLSENSOR"/>
</dbReference>
<comment type="catalytic activity">
    <reaction evidence="1">
        <text>ATP + protein L-histidine = ADP + protein N-phospho-L-histidine.</text>
        <dbReference type="EC" id="2.7.13.3"/>
    </reaction>
</comment>
<evidence type="ECO:0000313" key="19">
    <source>
        <dbReference type="Proteomes" id="UP000199337"/>
    </source>
</evidence>
<feature type="domain" description="Response regulatory" evidence="17">
    <location>
        <begin position="703"/>
        <end position="820"/>
    </location>
</feature>
<keyword evidence="11" id="KW-0902">Two-component regulatory system</keyword>
<dbReference type="SMART" id="SM00388">
    <property type="entry name" value="HisKA"/>
    <property type="match status" value="1"/>
</dbReference>
<protein>
    <recommendedName>
        <fullName evidence="4">Stage 0 sporulation protein A homolog</fullName>
        <ecNumber evidence="3">2.7.13.3</ecNumber>
    </recommendedName>
</protein>
<dbReference type="EC" id="2.7.13.3" evidence="3"/>
<dbReference type="SMART" id="SM00387">
    <property type="entry name" value="HATPase_c"/>
    <property type="match status" value="2"/>
</dbReference>
<dbReference type="Pfam" id="PF00512">
    <property type="entry name" value="HisKA"/>
    <property type="match status" value="1"/>
</dbReference>
<evidence type="ECO:0000256" key="3">
    <source>
        <dbReference type="ARBA" id="ARBA00012438"/>
    </source>
</evidence>
<proteinExistence type="predicted"/>
<comment type="subcellular location">
    <subcellularLocation>
        <location evidence="2">Cell membrane</location>
    </subcellularLocation>
</comment>
<keyword evidence="15" id="KW-0812">Transmembrane</keyword>
<dbReference type="CDD" id="cd16922">
    <property type="entry name" value="HATPase_EvgS-ArcB-TorS-like"/>
    <property type="match status" value="1"/>
</dbReference>
<dbReference type="InterPro" id="IPR001789">
    <property type="entry name" value="Sig_transdc_resp-reg_receiver"/>
</dbReference>
<dbReference type="SUPFAM" id="SSF47384">
    <property type="entry name" value="Homodimeric domain of signal transducing histidine kinase"/>
    <property type="match status" value="1"/>
</dbReference>
<evidence type="ECO:0000256" key="15">
    <source>
        <dbReference type="SAM" id="Phobius"/>
    </source>
</evidence>
<dbReference type="Pfam" id="PF00072">
    <property type="entry name" value="Response_reg"/>
    <property type="match status" value="1"/>
</dbReference>
<feature type="transmembrane region" description="Helical" evidence="15">
    <location>
        <begin position="274"/>
        <end position="298"/>
    </location>
</feature>
<sequence>MLLDILKDIKFKIFLGLLLLIVLVLLGVMFFAVDKDSSGVPKIINGSLDVANWHSDSHGMINLSGEWEFFWQKFYAYHDLSDGSRKPDIMAKVPAVWNSYKINGKNLPGFGFATYRLKIKNMDISKKIAIRMPTASTAFRLYVNNELFAANGRVGMDGQHYSPQYLPVKVEFMPPSRDFDIILQVANFSYARGGVWYPVYMGSAEGIAAYDRNIAYKDMFLLGAFLIMALYYLSIFFMRREDKSSLYFVFLCLIAIGRTAIYGDYSISKIFPWVGYHIIVMIDYFTLYWSSVALAFLIGELFPEHTSRKLLRVFVVYASGMTLFTMLAPIYIYTSLTYPIEAVALAIAFYAVICAARAFPMTKVDSAIIMVGTLAVALGGVHAVLYHNDIILSSIGELSSFGFFIFLFLQSFILARRFAKAFNDAKTMSEKLMKLDSLKDEFLASTSHELRTPLNAIINLADGLSRGTEGPVNEDQKACLSMITTSGKRLANLINNILDYSKLKHFDLKMNPEPVTMKRIVESVMNELGRLYKAEDLQMLIDLPNDLPNILADENRMLQILYNLVGNALKFTETGYVKVSATEAGDVVEICVEDTGIGIPEDKLDIVFESFHQLEASLSRSNGGTGLGLPITRYLVEAHGGKIRVESKLGIGSRFYCSIPAAKEAAEKKSWPYKTARAEIAAAEYSEKHIEKFPYRHKTDGPHIMLVDDHRSNLMSLAGILKMNNYSVTAVTSSREFFAEFKAAEDVSLVILDVMLPELSGYDICREIRKSFSVSELPVLMLTARTTISDIVTGIESGANDYLAKPFDVEELLARVNTLIQLKASVDKAIAAEMAFLQAQIKPHFLYNALNTIISISRDDIKNARNLMIDFSDYLRRSFDFKDLSQFVPLKNELDLAKAYVEIEKARFEERLAVDFQLLGDMEVRFPVLMIQPLIENAIIHGILPKPEGGRVDVVVKRVEKAVQVMIKDNGIGMDEAKLKEVLGDERKKGIGLGNIEKRLKKISGKGLEIKSKPGEGTEVIFIIPIKK</sequence>
<dbReference type="Pfam" id="PF07695">
    <property type="entry name" value="7TMR-DISM_7TM"/>
    <property type="match status" value="1"/>
</dbReference>
<dbReference type="InterPro" id="IPR036890">
    <property type="entry name" value="HATPase_C_sf"/>
</dbReference>
<dbReference type="GO" id="GO:0009927">
    <property type="term" value="F:histidine phosphotransfer kinase activity"/>
    <property type="evidence" value="ECO:0007669"/>
    <property type="project" value="TreeGrafter"/>
</dbReference>
<feature type="transmembrane region" description="Helical" evidence="15">
    <location>
        <begin position="12"/>
        <end position="33"/>
    </location>
</feature>
<dbReference type="InterPro" id="IPR008979">
    <property type="entry name" value="Galactose-bd-like_sf"/>
</dbReference>
<dbReference type="SUPFAM" id="SSF52172">
    <property type="entry name" value="CheY-like"/>
    <property type="match status" value="1"/>
</dbReference>
<evidence type="ECO:0000256" key="14">
    <source>
        <dbReference type="PROSITE-ProRule" id="PRU00169"/>
    </source>
</evidence>
<dbReference type="GO" id="GO:0005886">
    <property type="term" value="C:plasma membrane"/>
    <property type="evidence" value="ECO:0007669"/>
    <property type="project" value="UniProtKB-SubCell"/>
</dbReference>
<name>A0A1I2UZQ9_9FIRM</name>
<dbReference type="STRING" id="341036.SAMN05660649_02818"/>
<evidence type="ECO:0000256" key="8">
    <source>
        <dbReference type="ARBA" id="ARBA00022741"/>
    </source>
</evidence>
<dbReference type="InterPro" id="IPR011006">
    <property type="entry name" value="CheY-like_superfamily"/>
</dbReference>
<dbReference type="InterPro" id="IPR005467">
    <property type="entry name" value="His_kinase_dom"/>
</dbReference>
<feature type="transmembrane region" description="Helical" evidence="15">
    <location>
        <begin position="245"/>
        <end position="262"/>
    </location>
</feature>
<dbReference type="PROSITE" id="PS50110">
    <property type="entry name" value="RESPONSE_REGULATORY"/>
    <property type="match status" value="1"/>
</dbReference>
<feature type="modified residue" description="4-aspartylphosphate" evidence="14">
    <location>
        <position position="753"/>
    </location>
</feature>
<dbReference type="SMART" id="SM00448">
    <property type="entry name" value="REC"/>
    <property type="match status" value="1"/>
</dbReference>
<dbReference type="GO" id="GO:0000155">
    <property type="term" value="F:phosphorelay sensor kinase activity"/>
    <property type="evidence" value="ECO:0007669"/>
    <property type="project" value="InterPro"/>
</dbReference>
<evidence type="ECO:0000256" key="1">
    <source>
        <dbReference type="ARBA" id="ARBA00000085"/>
    </source>
</evidence>
<dbReference type="Gene3D" id="1.10.287.130">
    <property type="match status" value="1"/>
</dbReference>
<feature type="domain" description="Histidine kinase" evidence="16">
    <location>
        <begin position="931"/>
        <end position="1028"/>
    </location>
</feature>
<dbReference type="Pfam" id="PF02518">
    <property type="entry name" value="HATPase_c"/>
    <property type="match status" value="2"/>
</dbReference>
<dbReference type="GO" id="GO:0005524">
    <property type="term" value="F:ATP binding"/>
    <property type="evidence" value="ECO:0007669"/>
    <property type="project" value="UniProtKB-KW"/>
</dbReference>
<feature type="transmembrane region" description="Helical" evidence="15">
    <location>
        <begin position="366"/>
        <end position="386"/>
    </location>
</feature>
<evidence type="ECO:0000259" key="16">
    <source>
        <dbReference type="PROSITE" id="PS50109"/>
    </source>
</evidence>
<evidence type="ECO:0000256" key="12">
    <source>
        <dbReference type="ARBA" id="ARBA00023136"/>
    </source>
</evidence>
<keyword evidence="12 15" id="KW-0472">Membrane</keyword>
<evidence type="ECO:0000313" key="18">
    <source>
        <dbReference type="EMBL" id="SFG82502.1"/>
    </source>
</evidence>
<feature type="transmembrane region" description="Helical" evidence="15">
    <location>
        <begin position="310"/>
        <end position="332"/>
    </location>
</feature>
<gene>
    <name evidence="18" type="ORF">SAMN05660649_02818</name>
</gene>
<dbReference type="Pfam" id="PF06580">
    <property type="entry name" value="His_kinase"/>
    <property type="match status" value="1"/>
</dbReference>
<keyword evidence="10" id="KW-0067">ATP-binding</keyword>
<keyword evidence="6 14" id="KW-0597">Phosphoprotein</keyword>
<dbReference type="Gene3D" id="3.30.565.10">
    <property type="entry name" value="Histidine kinase-like ATPase, C-terminal domain"/>
    <property type="match status" value="2"/>
</dbReference>
<organism evidence="18 19">
    <name type="scientific">Desulfotruncus arcticus DSM 17038</name>
    <dbReference type="NCBI Taxonomy" id="1121424"/>
    <lineage>
        <taxon>Bacteria</taxon>
        <taxon>Bacillati</taxon>
        <taxon>Bacillota</taxon>
        <taxon>Clostridia</taxon>
        <taxon>Eubacteriales</taxon>
        <taxon>Desulfallaceae</taxon>
        <taxon>Desulfotruncus</taxon>
    </lineage>
</organism>
<dbReference type="InterPro" id="IPR003594">
    <property type="entry name" value="HATPase_dom"/>
</dbReference>
<evidence type="ECO:0000256" key="5">
    <source>
        <dbReference type="ARBA" id="ARBA00022475"/>
    </source>
</evidence>
<evidence type="ECO:0000256" key="11">
    <source>
        <dbReference type="ARBA" id="ARBA00023012"/>
    </source>
</evidence>
<dbReference type="InterPro" id="IPR011623">
    <property type="entry name" value="7TMR_DISM_rcpt_extracell_dom1"/>
</dbReference>
<dbReference type="RefSeq" id="WP_092472022.1">
    <property type="nucleotide sequence ID" value="NZ_FOOX01000010.1"/>
</dbReference>
<dbReference type="SUPFAM" id="SSF55874">
    <property type="entry name" value="ATPase domain of HSP90 chaperone/DNA topoisomerase II/histidine kinase"/>
    <property type="match status" value="2"/>
</dbReference>
<evidence type="ECO:0000256" key="10">
    <source>
        <dbReference type="ARBA" id="ARBA00022840"/>
    </source>
</evidence>
<dbReference type="InterPro" id="IPR003661">
    <property type="entry name" value="HisK_dim/P_dom"/>
</dbReference>
<keyword evidence="9 18" id="KW-0418">Kinase</keyword>
<comment type="function">
    <text evidence="13">May play the central regulatory role in sporulation. It may be an element of the effector pathway responsible for the activation of sporulation genes in response to nutritional stress. Spo0A may act in concert with spo0H (a sigma factor) to control the expression of some genes that are critical to the sporulation process.</text>
</comment>
<dbReference type="InterPro" id="IPR010559">
    <property type="entry name" value="Sig_transdc_His_kin_internal"/>
</dbReference>
<feature type="domain" description="Histidine kinase" evidence="16">
    <location>
        <begin position="445"/>
        <end position="663"/>
    </location>
</feature>
<dbReference type="PANTHER" id="PTHR43047">
    <property type="entry name" value="TWO-COMPONENT HISTIDINE PROTEIN KINASE"/>
    <property type="match status" value="1"/>
</dbReference>
<dbReference type="EMBL" id="FOOX01000010">
    <property type="protein sequence ID" value="SFG82502.1"/>
    <property type="molecule type" value="Genomic_DNA"/>
</dbReference>
<dbReference type="InterPro" id="IPR004358">
    <property type="entry name" value="Sig_transdc_His_kin-like_C"/>
</dbReference>
<dbReference type="Gene3D" id="3.40.50.2300">
    <property type="match status" value="1"/>
</dbReference>
<reference evidence="19" key="1">
    <citation type="submission" date="2016-10" db="EMBL/GenBank/DDBJ databases">
        <authorList>
            <person name="Varghese N."/>
            <person name="Submissions S."/>
        </authorList>
    </citation>
    <scope>NUCLEOTIDE SEQUENCE [LARGE SCALE GENOMIC DNA]</scope>
    <source>
        <strain evidence="19">DSM 17038</strain>
    </source>
</reference>
<dbReference type="FunFam" id="3.30.565.10:FF:000023">
    <property type="entry name" value="PAS domain-containing sensor histidine kinase"/>
    <property type="match status" value="1"/>
</dbReference>
<accession>A0A1I2UZQ9</accession>
<dbReference type="SUPFAM" id="SSF49785">
    <property type="entry name" value="Galactose-binding domain-like"/>
    <property type="match status" value="1"/>
</dbReference>
<dbReference type="OrthoDB" id="9809348at2"/>
<keyword evidence="7" id="KW-0808">Transferase</keyword>
<keyword evidence="5" id="KW-1003">Cell membrane</keyword>
<dbReference type="AlphaFoldDB" id="A0A1I2UZQ9"/>